<dbReference type="KEGG" id="kst:KSMBR1_1981"/>
<dbReference type="AlphaFoldDB" id="A0A2C9CF06"/>
<evidence type="ECO:0000313" key="1">
    <source>
        <dbReference type="EMBL" id="SOH04479.1"/>
    </source>
</evidence>
<evidence type="ECO:0000313" key="2">
    <source>
        <dbReference type="Proteomes" id="UP000221734"/>
    </source>
</evidence>
<dbReference type="InterPro" id="IPR029044">
    <property type="entry name" value="Nucleotide-diphossugar_trans"/>
</dbReference>
<protein>
    <submittedName>
        <fullName evidence="1">Uncharacterized protein</fullName>
    </submittedName>
</protein>
<dbReference type="OrthoDB" id="153025at2"/>
<dbReference type="Proteomes" id="UP000221734">
    <property type="component" value="Chromosome Kuenenia_stuttgartiensis_MBR1"/>
</dbReference>
<reference evidence="2" key="1">
    <citation type="submission" date="2017-10" db="EMBL/GenBank/DDBJ databases">
        <authorList>
            <person name="Frank J."/>
        </authorList>
    </citation>
    <scope>NUCLEOTIDE SEQUENCE [LARGE SCALE GENOMIC DNA]</scope>
</reference>
<accession>A0A2C9CF06</accession>
<dbReference type="SUPFAM" id="SSF53448">
    <property type="entry name" value="Nucleotide-diphospho-sugar transferases"/>
    <property type="match status" value="1"/>
</dbReference>
<dbReference type="InterPro" id="IPR050834">
    <property type="entry name" value="Glycosyltransf_2"/>
</dbReference>
<dbReference type="InterPro" id="IPR001173">
    <property type="entry name" value="Glyco_trans_2-like"/>
</dbReference>
<dbReference type="EMBL" id="LT934425">
    <property type="protein sequence ID" value="SOH04479.1"/>
    <property type="molecule type" value="Genomic_DNA"/>
</dbReference>
<name>A0A2C9CF06_KUEST</name>
<sequence>MNASIIIPTRNRSKWLTSAIQSFAEQDFPSSQYEIIVVDNGSTDNTGEITERAALLNKNNIRYIYEPEPGLLSGRHRGMSEAKGEILVFVDDDIEAVNGWLSAIMAELKDESVHMVGGPSLPMYEVDPPQWVEKYYSWKDDQLTCGSLSLLNKGKERLEIDPVFVWGLNFAIRKKTLFDLGGFHPDNIPKSLQHFQGDGETGLALKMKGKGLKAVYAPGAKVYHHIPRERLTVAYFEKRFFYQGVCDSYTQIRKNKGLSNIKIPNYQIFDQFLPNVPAYDQYKQIIYKRIHNAYVDGFLFHQEAVQKSKTLLKWVLKEDYFDYRLPELNLQEQQQIQEVSDRIQKRSTHLQWPRTTAQDMFKDAFNLINSDDMVTALSKLDTMVHQYPNMPKVHLTRALCLSALDRPREAVRAAIAELTIQHDNKQAVDILLKNQQVLLEELKTAPQAAVRLVERILKSRLNRV</sequence>
<dbReference type="PANTHER" id="PTHR43685">
    <property type="entry name" value="GLYCOSYLTRANSFERASE"/>
    <property type="match status" value="1"/>
</dbReference>
<keyword evidence="2" id="KW-1185">Reference proteome</keyword>
<proteinExistence type="predicted"/>
<dbReference type="Gene3D" id="3.90.550.10">
    <property type="entry name" value="Spore Coat Polysaccharide Biosynthesis Protein SpsA, Chain A"/>
    <property type="match status" value="1"/>
</dbReference>
<dbReference type="Pfam" id="PF00535">
    <property type="entry name" value="Glycos_transf_2"/>
    <property type="match status" value="1"/>
</dbReference>
<organism evidence="1 2">
    <name type="scientific">Kuenenia stuttgartiensis</name>
    <dbReference type="NCBI Taxonomy" id="174633"/>
    <lineage>
        <taxon>Bacteria</taxon>
        <taxon>Pseudomonadati</taxon>
        <taxon>Planctomycetota</taxon>
        <taxon>Candidatus Brocadiia</taxon>
        <taxon>Candidatus Brocadiales</taxon>
        <taxon>Candidatus Brocadiaceae</taxon>
        <taxon>Candidatus Kuenenia</taxon>
    </lineage>
</organism>
<dbReference type="PANTHER" id="PTHR43685:SF3">
    <property type="entry name" value="SLR2126 PROTEIN"/>
    <property type="match status" value="1"/>
</dbReference>
<dbReference type="CDD" id="cd00761">
    <property type="entry name" value="Glyco_tranf_GTA_type"/>
    <property type="match status" value="1"/>
</dbReference>
<dbReference type="RefSeq" id="WP_099325192.1">
    <property type="nucleotide sequence ID" value="NZ_LT934425.1"/>
</dbReference>
<gene>
    <name evidence="1" type="primary">spsQ_2</name>
    <name evidence="1" type="ORF">KSMBR1_1981</name>
</gene>